<dbReference type="RefSeq" id="WP_127393307.1">
    <property type="nucleotide sequence ID" value="NZ_JAVIIP010000027.1"/>
</dbReference>
<name>A0ABU5AX74_9HYPH</name>
<proteinExistence type="predicted"/>
<dbReference type="Proteomes" id="UP001276564">
    <property type="component" value="Unassembled WGS sequence"/>
</dbReference>
<evidence type="ECO:0000313" key="1">
    <source>
        <dbReference type="EMBL" id="MDX8541772.1"/>
    </source>
</evidence>
<accession>A0ABU5AX74</accession>
<comment type="caution">
    <text evidence="1">The sequence shown here is derived from an EMBL/GenBank/DDBJ whole genome shotgun (WGS) entry which is preliminary data.</text>
</comment>
<dbReference type="EMBL" id="JAVIIP010000027">
    <property type="protein sequence ID" value="MDX8541772.1"/>
    <property type="molecule type" value="Genomic_DNA"/>
</dbReference>
<reference evidence="1 2" key="1">
    <citation type="submission" date="2023-08" db="EMBL/GenBank/DDBJ databases">
        <title>Implementing the SeqCode for naming new Mesorhizobium species isolated from Vachellia karroo root nodules.</title>
        <authorList>
            <person name="Van Lill M."/>
        </authorList>
    </citation>
    <scope>NUCLEOTIDE SEQUENCE [LARGE SCALE GENOMIC DNA]</scope>
    <source>
        <strain evidence="1 2">VK4B</strain>
    </source>
</reference>
<sequence>MVRRNKPRQLSGPDLERFLQAAEALHKSIVGPLISPQCDHYRSLQLLHEALLKTVREVTGKEVAFIRWNGTGPARRL</sequence>
<keyword evidence="2" id="KW-1185">Reference proteome</keyword>
<protein>
    <submittedName>
        <fullName evidence="1">Uncharacterized protein</fullName>
    </submittedName>
</protein>
<gene>
    <name evidence="1" type="ORF">RFM23_29610</name>
</gene>
<evidence type="ECO:0000313" key="2">
    <source>
        <dbReference type="Proteomes" id="UP001276564"/>
    </source>
</evidence>
<organism evidence="1 2">
    <name type="scientific">Mesorhizobium abyssinicae</name>
    <dbReference type="NCBI Taxonomy" id="1209958"/>
    <lineage>
        <taxon>Bacteria</taxon>
        <taxon>Pseudomonadati</taxon>
        <taxon>Pseudomonadota</taxon>
        <taxon>Alphaproteobacteria</taxon>
        <taxon>Hyphomicrobiales</taxon>
        <taxon>Phyllobacteriaceae</taxon>
        <taxon>Mesorhizobium</taxon>
    </lineage>
</organism>